<sequence length="128" mass="15089">MVEIDINNNGNFCPIGSTLDLFNRKWIFCVMINIFMGLNHFNEFKEANSGISNHVLSQTLKYMEENKLIEKKVSEDSKTSYNLTEKGFNTNKILYEFVIYYLNELNYTNLDSDDKKEILSYYKNILQI</sequence>
<evidence type="ECO:0000313" key="6">
    <source>
        <dbReference type="EMBL" id="SFL38451.1"/>
    </source>
</evidence>
<dbReference type="Proteomes" id="UP000183442">
    <property type="component" value="Unassembled WGS sequence"/>
</dbReference>
<dbReference type="InterPro" id="IPR036390">
    <property type="entry name" value="WH_DNA-bd_sf"/>
</dbReference>
<dbReference type="Proteomes" id="UP000066376">
    <property type="component" value="Chromosome"/>
</dbReference>
<reference evidence="6" key="3">
    <citation type="submission" date="2016-10" db="EMBL/GenBank/DDBJ databases">
        <authorList>
            <person name="de Groot N.N."/>
        </authorList>
    </citation>
    <scope>NUCLEOTIDE SEQUENCE [LARGE SCALE GENOMIC DNA]</scope>
    <source>
        <strain evidence="6">DSM 16632</strain>
    </source>
</reference>
<evidence type="ECO:0000313" key="8">
    <source>
        <dbReference type="Proteomes" id="UP000183442"/>
    </source>
</evidence>
<reference evidence="8" key="4">
    <citation type="submission" date="2016-10" db="EMBL/GenBank/DDBJ databases">
        <authorList>
            <person name="Varghese N."/>
        </authorList>
    </citation>
    <scope>NUCLEOTIDE SEQUENCE [LARGE SCALE GENOMIC DNA]</scope>
    <source>
        <strain evidence="8">DSM 16632</strain>
    </source>
</reference>
<dbReference type="PANTHER" id="PTHR33204:SF18">
    <property type="entry name" value="TRANSCRIPTIONAL REGULATORY PROTEIN"/>
    <property type="match status" value="1"/>
</dbReference>
<dbReference type="OrthoDB" id="10490at2157"/>
<dbReference type="EMBL" id="FOTL01000008">
    <property type="protein sequence ID" value="SFL38451.1"/>
    <property type="molecule type" value="Genomic_DNA"/>
</dbReference>
<name>A0A126R091_METOL</name>
<evidence type="ECO:0000313" key="5">
    <source>
        <dbReference type="EMBL" id="AMK15484.1"/>
    </source>
</evidence>
<evidence type="ECO:0000256" key="2">
    <source>
        <dbReference type="ARBA" id="ARBA00023125"/>
    </source>
</evidence>
<feature type="domain" description="HTH hxlR-type" evidence="4">
    <location>
        <begin position="13"/>
        <end position="109"/>
    </location>
</feature>
<dbReference type="AlphaFoldDB" id="A0A126R091"/>
<proteinExistence type="predicted"/>
<dbReference type="Gene3D" id="1.10.10.10">
    <property type="entry name" value="Winged helix-like DNA-binding domain superfamily/Winged helix DNA-binding domain"/>
    <property type="match status" value="1"/>
</dbReference>
<dbReference type="InterPro" id="IPR036388">
    <property type="entry name" value="WH-like_DNA-bd_sf"/>
</dbReference>
<evidence type="ECO:0000256" key="1">
    <source>
        <dbReference type="ARBA" id="ARBA00023015"/>
    </source>
</evidence>
<dbReference type="SUPFAM" id="SSF46785">
    <property type="entry name" value="Winged helix' DNA-binding domain"/>
    <property type="match status" value="1"/>
</dbReference>
<keyword evidence="7" id="KW-1185">Reference proteome</keyword>
<organism evidence="5 7">
    <name type="scientific">Methanobrevibacter olleyae</name>
    <dbReference type="NCBI Taxonomy" id="294671"/>
    <lineage>
        <taxon>Archaea</taxon>
        <taxon>Methanobacteriati</taxon>
        <taxon>Methanobacteriota</taxon>
        <taxon>Methanomada group</taxon>
        <taxon>Methanobacteria</taxon>
        <taxon>Methanobacteriales</taxon>
        <taxon>Methanobacteriaceae</taxon>
        <taxon>Methanobrevibacter</taxon>
    </lineage>
</organism>
<dbReference type="GeneID" id="28489226"/>
<dbReference type="GO" id="GO:0003677">
    <property type="term" value="F:DNA binding"/>
    <property type="evidence" value="ECO:0007669"/>
    <property type="project" value="UniProtKB-KW"/>
</dbReference>
<dbReference type="PROSITE" id="PS51118">
    <property type="entry name" value="HTH_HXLR"/>
    <property type="match status" value="1"/>
</dbReference>
<dbReference type="PATRIC" id="fig|294671.3.peg.971"/>
<accession>A0A126R091</accession>
<dbReference type="InterPro" id="IPR002577">
    <property type="entry name" value="HTH_HxlR"/>
</dbReference>
<dbReference type="Pfam" id="PF01638">
    <property type="entry name" value="HxlR"/>
    <property type="match status" value="1"/>
</dbReference>
<keyword evidence="3" id="KW-0804">Transcription</keyword>
<keyword evidence="2" id="KW-0238">DNA-binding</keyword>
<dbReference type="STRING" id="294671.YLM1_0927"/>
<dbReference type="EMBL" id="CP014265">
    <property type="protein sequence ID" value="AMK15484.1"/>
    <property type="molecule type" value="Genomic_DNA"/>
</dbReference>
<evidence type="ECO:0000256" key="3">
    <source>
        <dbReference type="ARBA" id="ARBA00023163"/>
    </source>
</evidence>
<keyword evidence="1" id="KW-0805">Transcription regulation</keyword>
<protein>
    <submittedName>
        <fullName evidence="5">HxlR family transcriptional regulator</fullName>
    </submittedName>
    <submittedName>
        <fullName evidence="6">Transcriptional regulator, HxlR family</fullName>
    </submittedName>
</protein>
<reference evidence="5 7" key="1">
    <citation type="journal article" date="2016" name="Genome Announc.">
        <title>Draft Genome Sequence of the Rumen Methanogen Methanobrevibacter olleyae YLM1.</title>
        <authorList>
            <person name="Kelly W.J."/>
            <person name="Li D."/>
            <person name="Lambie S.C."/>
            <person name="Cox F."/>
            <person name="Attwood G.T."/>
            <person name="Altermann E."/>
            <person name="Leahy S.C."/>
        </authorList>
    </citation>
    <scope>NUCLEOTIDE SEQUENCE [LARGE SCALE GENOMIC DNA]</scope>
    <source>
        <strain evidence="5 7">YLM1</strain>
    </source>
</reference>
<dbReference type="KEGG" id="mol:YLM1_0927"/>
<dbReference type="RefSeq" id="WP_067146773.1">
    <property type="nucleotide sequence ID" value="NZ_CP014265.1"/>
</dbReference>
<evidence type="ECO:0000313" key="7">
    <source>
        <dbReference type="Proteomes" id="UP000066376"/>
    </source>
</evidence>
<evidence type="ECO:0000259" key="4">
    <source>
        <dbReference type="PROSITE" id="PS51118"/>
    </source>
</evidence>
<reference evidence="7" key="2">
    <citation type="submission" date="2016-02" db="EMBL/GenBank/DDBJ databases">
        <title>The draft genome sequence of the rumen methanogen Methanobrevibacter olleyae YLM1.</title>
        <authorList>
            <consortium name="New Zealand Agricultural Greenhouse Gas Research Centre/Pastoral Greenhouse Gas Research Consortium"/>
            <person name="Kelly W.J."/>
            <person name="Li D."/>
            <person name="Lambie S.C."/>
            <person name="Attwood G.T."/>
            <person name="Altermann E."/>
            <person name="Leahy S.C."/>
        </authorList>
    </citation>
    <scope>NUCLEOTIDE SEQUENCE [LARGE SCALE GENOMIC DNA]</scope>
    <source>
        <strain evidence="7">YLM1</strain>
    </source>
</reference>
<dbReference type="PANTHER" id="PTHR33204">
    <property type="entry name" value="TRANSCRIPTIONAL REGULATOR, MARR FAMILY"/>
    <property type="match status" value="1"/>
</dbReference>
<gene>
    <name evidence="6" type="ORF">SAMN02910297_00752</name>
    <name evidence="5" type="ORF">YLM1_0927</name>
</gene>